<evidence type="ECO:0000313" key="3">
    <source>
        <dbReference type="Proteomes" id="UP000244932"/>
    </source>
</evidence>
<keyword evidence="3" id="KW-1185">Reference proteome</keyword>
<evidence type="ECO:0000256" key="1">
    <source>
        <dbReference type="SAM" id="Phobius"/>
    </source>
</evidence>
<dbReference type="Pfam" id="PF13975">
    <property type="entry name" value="gag-asp_proteas"/>
    <property type="match status" value="1"/>
</dbReference>
<keyword evidence="1" id="KW-0812">Transmembrane</keyword>
<organism evidence="2 3">
    <name type="scientific">Pontivivens insulae</name>
    <dbReference type="NCBI Taxonomy" id="1639689"/>
    <lineage>
        <taxon>Bacteria</taxon>
        <taxon>Pseudomonadati</taxon>
        <taxon>Pseudomonadota</taxon>
        <taxon>Alphaproteobacteria</taxon>
        <taxon>Rhodobacterales</taxon>
        <taxon>Paracoccaceae</taxon>
        <taxon>Pontivivens</taxon>
    </lineage>
</organism>
<dbReference type="GO" id="GO:0004190">
    <property type="term" value="F:aspartic-type endopeptidase activity"/>
    <property type="evidence" value="ECO:0007669"/>
    <property type="project" value="InterPro"/>
</dbReference>
<dbReference type="PROSITE" id="PS00141">
    <property type="entry name" value="ASP_PROTEASE"/>
    <property type="match status" value="1"/>
</dbReference>
<protein>
    <recommendedName>
        <fullName evidence="4">Peptidase A2 domain-containing protein</fullName>
    </recommendedName>
</protein>
<keyword evidence="1" id="KW-0472">Membrane</keyword>
<dbReference type="RefSeq" id="WP_108782091.1">
    <property type="nucleotide sequence ID" value="NZ_OMKW01000002.1"/>
</dbReference>
<dbReference type="OrthoDB" id="7595324at2"/>
<proteinExistence type="predicted"/>
<dbReference type="SUPFAM" id="SSF50630">
    <property type="entry name" value="Acid proteases"/>
    <property type="match status" value="1"/>
</dbReference>
<dbReference type="InterPro" id="IPR001969">
    <property type="entry name" value="Aspartic_peptidase_AS"/>
</dbReference>
<reference evidence="2 3" key="1">
    <citation type="submission" date="2018-03" db="EMBL/GenBank/DDBJ databases">
        <authorList>
            <person name="Keele B.F."/>
        </authorList>
    </citation>
    <scope>NUCLEOTIDE SEQUENCE [LARGE SCALE GENOMIC DNA]</scope>
    <source>
        <strain evidence="2 3">CeCT 8812</strain>
    </source>
</reference>
<feature type="transmembrane region" description="Helical" evidence="1">
    <location>
        <begin position="6"/>
        <end position="27"/>
    </location>
</feature>
<dbReference type="NCBIfam" id="TIGR02281">
    <property type="entry name" value="clan_AA_DTGA"/>
    <property type="match status" value="1"/>
</dbReference>
<dbReference type="CDD" id="cd05483">
    <property type="entry name" value="retropepsin_like_bacteria"/>
    <property type="match status" value="1"/>
</dbReference>
<dbReference type="InterPro" id="IPR011969">
    <property type="entry name" value="Clan_AA_Asp_peptidase_C"/>
</dbReference>
<gene>
    <name evidence="2" type="ORF">POI8812_01696</name>
</gene>
<evidence type="ECO:0008006" key="4">
    <source>
        <dbReference type="Google" id="ProtNLM"/>
    </source>
</evidence>
<sequence length="193" mass="20849">MADSEVASLIYLSIILIALAGSMFGVYRGRLGKMLKGVLGWALIFGVLVVGYTYRETIEDAVLPAQTVSIGTGKIEIRRRFDGHYHADALVNGVPVDFIVDTGASSIVLSQQDAERIGIPMDRLDFSGRARTANGEVRLASVRLGEIRIGDVVDQNLPAVVNGGEVHTSLLGLEYLDRFDSVSLNGSIMVLER</sequence>
<name>A0A2R8ABD1_9RHOB</name>
<dbReference type="Gene3D" id="2.40.70.10">
    <property type="entry name" value="Acid Proteases"/>
    <property type="match status" value="1"/>
</dbReference>
<dbReference type="InterPro" id="IPR034122">
    <property type="entry name" value="Retropepsin-like_bacterial"/>
</dbReference>
<dbReference type="EMBL" id="OMKW01000002">
    <property type="protein sequence ID" value="SPF29388.1"/>
    <property type="molecule type" value="Genomic_DNA"/>
</dbReference>
<evidence type="ECO:0000313" key="2">
    <source>
        <dbReference type="EMBL" id="SPF29388.1"/>
    </source>
</evidence>
<feature type="transmembrane region" description="Helical" evidence="1">
    <location>
        <begin position="34"/>
        <end position="54"/>
    </location>
</feature>
<dbReference type="Proteomes" id="UP000244932">
    <property type="component" value="Unassembled WGS sequence"/>
</dbReference>
<dbReference type="InterPro" id="IPR021109">
    <property type="entry name" value="Peptidase_aspartic_dom_sf"/>
</dbReference>
<dbReference type="AlphaFoldDB" id="A0A2R8ABD1"/>
<accession>A0A2R8ABD1</accession>
<keyword evidence="1" id="KW-1133">Transmembrane helix</keyword>
<dbReference type="GO" id="GO:0006508">
    <property type="term" value="P:proteolysis"/>
    <property type="evidence" value="ECO:0007669"/>
    <property type="project" value="InterPro"/>
</dbReference>